<dbReference type="AlphaFoldDB" id="A0A7S3G3C6"/>
<evidence type="ECO:0000256" key="1">
    <source>
        <dbReference type="ARBA" id="ARBA00005578"/>
    </source>
</evidence>
<dbReference type="Pfam" id="PF01722">
    <property type="entry name" value="BolA"/>
    <property type="match status" value="1"/>
</dbReference>
<dbReference type="Gene3D" id="3.10.20.90">
    <property type="entry name" value="Phosphatidylinositol 3-kinase Catalytic Subunit, Chain A, domain 1"/>
    <property type="match status" value="1"/>
</dbReference>
<proteinExistence type="inferred from homology"/>
<accession>A0A7S3G3C6</accession>
<evidence type="ECO:0000313" key="3">
    <source>
        <dbReference type="EMBL" id="CAE0243964.1"/>
    </source>
</evidence>
<dbReference type="InterPro" id="IPR036065">
    <property type="entry name" value="BolA-like_sf"/>
</dbReference>
<organism evidence="3">
    <name type="scientific">Palpitomonas bilix</name>
    <dbReference type="NCBI Taxonomy" id="652834"/>
    <lineage>
        <taxon>Eukaryota</taxon>
        <taxon>Eukaryota incertae sedis</taxon>
    </lineage>
</organism>
<evidence type="ECO:0000256" key="2">
    <source>
        <dbReference type="RuleBase" id="RU003860"/>
    </source>
</evidence>
<dbReference type="InterPro" id="IPR052275">
    <property type="entry name" value="Mt_Fe-S_assembly_factor"/>
</dbReference>
<dbReference type="InterPro" id="IPR002634">
    <property type="entry name" value="BolA"/>
</dbReference>
<evidence type="ECO:0008006" key="4">
    <source>
        <dbReference type="Google" id="ProtNLM"/>
    </source>
</evidence>
<dbReference type="EMBL" id="HBIB01009692">
    <property type="protein sequence ID" value="CAE0243964.1"/>
    <property type="molecule type" value="Transcribed_RNA"/>
</dbReference>
<protein>
    <recommendedName>
        <fullName evidence="4">BolA-like protein</fullName>
    </recommendedName>
</protein>
<gene>
    <name evidence="3" type="ORF">PBIL07802_LOCUS6133</name>
</gene>
<dbReference type="GO" id="GO:0005759">
    <property type="term" value="C:mitochondrial matrix"/>
    <property type="evidence" value="ECO:0007669"/>
    <property type="project" value="TreeGrafter"/>
</dbReference>
<comment type="similarity">
    <text evidence="1 2">Belongs to the BolA/IbaG family.</text>
</comment>
<dbReference type="PANTHER" id="PTHR46188:SF1">
    <property type="entry name" value="BOLA-LIKE PROTEIN 3"/>
    <property type="match status" value="1"/>
</dbReference>
<name>A0A7S3G3C6_9EUKA</name>
<dbReference type="PANTHER" id="PTHR46188">
    <property type="entry name" value="BOLA-LIKE PROTEIN 3"/>
    <property type="match status" value="1"/>
</dbReference>
<reference evidence="3" key="1">
    <citation type="submission" date="2021-01" db="EMBL/GenBank/DDBJ databases">
        <authorList>
            <person name="Corre E."/>
            <person name="Pelletier E."/>
            <person name="Niang G."/>
            <person name="Scheremetjew M."/>
            <person name="Finn R."/>
            <person name="Kale V."/>
            <person name="Holt S."/>
            <person name="Cochrane G."/>
            <person name="Meng A."/>
            <person name="Brown T."/>
            <person name="Cohen L."/>
        </authorList>
    </citation>
    <scope>NUCLEOTIDE SEQUENCE</scope>
    <source>
        <strain evidence="3">NIES-2562</strain>
    </source>
</reference>
<sequence length="109" mass="12050">MLRARILSSIASRWPAQLAPARMYADSAVVTNEKTMADLLRENLTVKHLEVVDKSGGCGASFAVHVVADEFEGKKITEQHRLVNSILKSHIAQIHAISLKTQTPDKFLK</sequence>
<dbReference type="SUPFAM" id="SSF82657">
    <property type="entry name" value="BolA-like"/>
    <property type="match status" value="1"/>
</dbReference>